<feature type="region of interest" description="Disordered" evidence="1">
    <location>
        <begin position="394"/>
        <end position="477"/>
    </location>
</feature>
<feature type="region of interest" description="Disordered" evidence="1">
    <location>
        <begin position="1412"/>
        <end position="1522"/>
    </location>
</feature>
<reference evidence="2 3" key="1">
    <citation type="journal article" date="2017" name="Nat. Ecol. Evol.">
        <title>Scallop genome provides insights into evolution of bilaterian karyotype and development.</title>
        <authorList>
            <person name="Wang S."/>
            <person name="Zhang J."/>
            <person name="Jiao W."/>
            <person name="Li J."/>
            <person name="Xun X."/>
            <person name="Sun Y."/>
            <person name="Guo X."/>
            <person name="Huan P."/>
            <person name="Dong B."/>
            <person name="Zhang L."/>
            <person name="Hu X."/>
            <person name="Sun X."/>
            <person name="Wang J."/>
            <person name="Zhao C."/>
            <person name="Wang Y."/>
            <person name="Wang D."/>
            <person name="Huang X."/>
            <person name="Wang R."/>
            <person name="Lv J."/>
            <person name="Li Y."/>
            <person name="Zhang Z."/>
            <person name="Liu B."/>
            <person name="Lu W."/>
            <person name="Hui Y."/>
            <person name="Liang J."/>
            <person name="Zhou Z."/>
            <person name="Hou R."/>
            <person name="Li X."/>
            <person name="Liu Y."/>
            <person name="Li H."/>
            <person name="Ning X."/>
            <person name="Lin Y."/>
            <person name="Zhao L."/>
            <person name="Xing Q."/>
            <person name="Dou J."/>
            <person name="Li Y."/>
            <person name="Mao J."/>
            <person name="Guo H."/>
            <person name="Dou H."/>
            <person name="Li T."/>
            <person name="Mu C."/>
            <person name="Jiang W."/>
            <person name="Fu Q."/>
            <person name="Fu X."/>
            <person name="Miao Y."/>
            <person name="Liu J."/>
            <person name="Yu Q."/>
            <person name="Li R."/>
            <person name="Liao H."/>
            <person name="Li X."/>
            <person name="Kong Y."/>
            <person name="Jiang Z."/>
            <person name="Chourrout D."/>
            <person name="Li R."/>
            <person name="Bao Z."/>
        </authorList>
    </citation>
    <scope>NUCLEOTIDE SEQUENCE [LARGE SCALE GENOMIC DNA]</scope>
    <source>
        <strain evidence="2 3">PY_sf001</strain>
    </source>
</reference>
<feature type="compositionally biased region" description="Polar residues" evidence="1">
    <location>
        <begin position="588"/>
        <end position="601"/>
    </location>
</feature>
<gene>
    <name evidence="2" type="ORF">KP79_PYT15291</name>
</gene>
<feature type="region of interest" description="Disordered" evidence="1">
    <location>
        <begin position="588"/>
        <end position="626"/>
    </location>
</feature>
<feature type="region of interest" description="Disordered" evidence="1">
    <location>
        <begin position="48"/>
        <end position="73"/>
    </location>
</feature>
<feature type="region of interest" description="Disordered" evidence="1">
    <location>
        <begin position="1015"/>
        <end position="1060"/>
    </location>
</feature>
<name>A0A210QZ56_MIZYE</name>
<feature type="compositionally biased region" description="Polar residues" evidence="1">
    <location>
        <begin position="431"/>
        <end position="445"/>
    </location>
</feature>
<proteinExistence type="predicted"/>
<comment type="caution">
    <text evidence="2">The sequence shown here is derived from an EMBL/GenBank/DDBJ whole genome shotgun (WGS) entry which is preliminary data.</text>
</comment>
<feature type="compositionally biased region" description="Polar residues" evidence="1">
    <location>
        <begin position="160"/>
        <end position="177"/>
    </location>
</feature>
<feature type="region of interest" description="Disordered" evidence="1">
    <location>
        <begin position="736"/>
        <end position="826"/>
    </location>
</feature>
<feature type="compositionally biased region" description="Basic and acidic residues" evidence="1">
    <location>
        <begin position="911"/>
        <end position="920"/>
    </location>
</feature>
<evidence type="ECO:0000313" key="2">
    <source>
        <dbReference type="EMBL" id="OWF54030.1"/>
    </source>
</evidence>
<accession>A0A210QZ56</accession>
<feature type="region of interest" description="Disordered" evidence="1">
    <location>
        <begin position="1345"/>
        <end position="1365"/>
    </location>
</feature>
<dbReference type="EMBL" id="NEDP02001165">
    <property type="protein sequence ID" value="OWF54030.1"/>
    <property type="molecule type" value="Genomic_DNA"/>
</dbReference>
<feature type="region of interest" description="Disordered" evidence="1">
    <location>
        <begin position="160"/>
        <end position="179"/>
    </location>
</feature>
<feature type="compositionally biased region" description="Polar residues" evidence="1">
    <location>
        <begin position="883"/>
        <end position="892"/>
    </location>
</feature>
<feature type="compositionally biased region" description="Basic and acidic residues" evidence="1">
    <location>
        <begin position="759"/>
        <end position="788"/>
    </location>
</feature>
<feature type="compositionally biased region" description="Polar residues" evidence="1">
    <location>
        <begin position="457"/>
        <end position="474"/>
    </location>
</feature>
<evidence type="ECO:0000313" key="3">
    <source>
        <dbReference type="Proteomes" id="UP000242188"/>
    </source>
</evidence>
<dbReference type="Proteomes" id="UP000242188">
    <property type="component" value="Unassembled WGS sequence"/>
</dbReference>
<feature type="region of interest" description="Disordered" evidence="1">
    <location>
        <begin position="952"/>
        <end position="1003"/>
    </location>
</feature>
<feature type="compositionally biased region" description="Low complexity" evidence="1">
    <location>
        <begin position="415"/>
        <end position="430"/>
    </location>
</feature>
<feature type="compositionally biased region" description="Basic and acidic residues" evidence="1">
    <location>
        <begin position="446"/>
        <end position="456"/>
    </location>
</feature>
<keyword evidence="3" id="KW-1185">Reference proteome</keyword>
<feature type="compositionally biased region" description="Polar residues" evidence="1">
    <location>
        <begin position="1347"/>
        <end position="1357"/>
    </location>
</feature>
<feature type="region of interest" description="Disordered" evidence="1">
    <location>
        <begin position="340"/>
        <end position="377"/>
    </location>
</feature>
<feature type="compositionally biased region" description="Polar residues" evidence="1">
    <location>
        <begin position="674"/>
        <end position="692"/>
    </location>
</feature>
<feature type="compositionally biased region" description="Basic and acidic residues" evidence="1">
    <location>
        <begin position="366"/>
        <end position="377"/>
    </location>
</feature>
<sequence length="1848" mass="206014">MDIYNMAAFPRQGSPEWVWYQQMQVRMKHGQCESQGPTPADFQAFNLRPRGQGHPRHLRPRFIPTGQRSRGPPPPPYFMMNQHMVRNSTPQGMMNPRMYQPPVHMAGRPSSNPIEGLHELCNGPQRPSPPTNQCISPVNQRVSMDTAPRGQSPLSYMETSQALPVSQQGPPASSQVRSHLHPSMPQYISHSGMRMPVNSLPMMHPPPLMKVNGTLVQPMEQFSGPWTGQPGNVSFQPRLPYNFNGFPAGNRMHPDQISAQHRGQVPTLSVTTDNATNLQQTSSFQNTNFSKKDFEAESLNSNSDGTLSNSIFGRWYKPPTEDDEVKYDYIFDVDSETQTNEIDNDLENTKTSNASSHLIKRPSRLSNEKKGNKGKRLEGEISRIFSAFKAQLSPLGSDSLPESRTGFEAEPDTFSGRSSNNSISSDQSHSQAAQPGNNKTPSSNDHGNDNHLEKANNDTLPNVHTSQQQITCTTIPPMPPLMQAPMVYNPVTLQFGQQLLPPALTSLSTRKSPSLFQNQPNPPVVSHSGPISTSSFVSSENSTDHLSNPVTCSQEVPVNNIRILDTFSLSLPRESFVSDIVIQPQETNVNLNSSKSSSQANVGKHPENNNQVKSPTRKTSECDSRPNIVREGKKVTPLRIRLPFVLKSRLQEKLKKNSNKINQMSEKKKDPTEGTFQDTVSPVTDNQQSPATDSLGKPLEKCVEPFGCSRDKNTKGETVQDNVSIEKDSICTDESILPTSSLPTRLHTDSPVNNVDKLLPSDKNTHKGNSNDKPNDPLNLDDRLKEVVSKISSGRKRRKSAMLLESQPCTPDAKRRRLSKENELDSDVSCQKTVISKCYSLNNDEVKIVGEHIKQPDGTVITPSTITHSATTSISTDRLPSKQLCSRSNTPTVAKETVSETESASVQEPASDIHKEKPLENEIATDSDLPKIVRSPRLRKVRVSNRPWLLKSKEMDVADPQSKTGDLQEPLSKGQDKDSQEPVPMMDKTNDENLEKNKSDIERCQERSKSLCLKLRRISFPPSSSKDPDSKSQKKGSVNKVLEKGKKFGARNSSKDISAESLEKVVPMQESVHTENDSEVNLDGGVDKNIIGSDNSVDENMNNNNSGLSECVESIEMSTVVHMDSPIIEESTVIDMHTDDPVTVPDDGPITDMSTVTHTDSAVTEDSTAKNTDSPVKVSTVLKDTAEMREESDEIEVINISPKPKDTFDINIVNALFFPVTFHGSKALCISCLSGKYFVVRELLNKCFVDIAEKNRKKGVFNSKLFKQVYVAKERDLNIPYVELPEALRNTVGEYLVKEQLMRKSLVCHIGIIHVNDAKRLYHFFYGVKTCHDLKCVLPWPLESSKETTNQTDGNTNESRHDRLKSRNKDAVIDPPVIVVDNDEMEDTTSDPAENGVEIISCHVIYDREVDDTPDEGAESQEISETSKLSGITDKSSVAPAHCLKVPKVSPRNEREPSVKLKRRLMMKSRRERLSSGRRGDKSDLSDDSDATIPYMDETESDMECDKRKLSSSASDKSFGDTETRQFLAESSNKNSDVSKIIPIDDDNAEYVDLATVNSYNEDHNSDDQQQEMRIDPDQNEDYVVRGGIAELYDGMFRFLVINGRKFFPFEDLCQHYEKEDLINCLKSKPGRFKAIRCSMIETNFLNNLEPSLPTLVENATIIEEHFLHCSAKLNFRKMFDNPEQEVVDLTTDDDAVVPQRLADSPILTPEASPTLNNTRLSAFESFSTEDMLVDTSDDILMMELGTANCDTSGNGSVHAKVKNSEDDLSAIDGREQKAVADAFRDIWVENHSLKSKMAMMSQDIEETKKETIDFEATCQQYGDAIELMTKAIQQTCSEDQKKDLSLV</sequence>
<protein>
    <submittedName>
        <fullName evidence="2">Uncharacterized protein</fullName>
    </submittedName>
</protein>
<feature type="compositionally biased region" description="Basic and acidic residues" evidence="1">
    <location>
        <begin position="1472"/>
        <end position="1485"/>
    </location>
</feature>
<organism evidence="2 3">
    <name type="scientific">Mizuhopecten yessoensis</name>
    <name type="common">Japanese scallop</name>
    <name type="synonym">Patinopecten yessoensis</name>
    <dbReference type="NCBI Taxonomy" id="6573"/>
    <lineage>
        <taxon>Eukaryota</taxon>
        <taxon>Metazoa</taxon>
        <taxon>Spiralia</taxon>
        <taxon>Lophotrochozoa</taxon>
        <taxon>Mollusca</taxon>
        <taxon>Bivalvia</taxon>
        <taxon>Autobranchia</taxon>
        <taxon>Pteriomorphia</taxon>
        <taxon>Pectinida</taxon>
        <taxon>Pectinoidea</taxon>
        <taxon>Pectinidae</taxon>
        <taxon>Mizuhopecten</taxon>
    </lineage>
</organism>
<feature type="compositionally biased region" description="Basic and acidic residues" evidence="1">
    <location>
        <begin position="988"/>
        <end position="1003"/>
    </location>
</feature>
<feature type="region of interest" description="Disordered" evidence="1">
    <location>
        <begin position="655"/>
        <end position="699"/>
    </location>
</feature>
<dbReference type="OrthoDB" id="6116698at2759"/>
<feature type="region of interest" description="Disordered" evidence="1">
    <location>
        <begin position="878"/>
        <end position="930"/>
    </location>
</feature>
<feature type="compositionally biased region" description="Basic residues" evidence="1">
    <location>
        <begin position="1460"/>
        <end position="1471"/>
    </location>
</feature>
<evidence type="ECO:0000256" key="1">
    <source>
        <dbReference type="SAM" id="MobiDB-lite"/>
    </source>
</evidence>
<feature type="compositionally biased region" description="Polar residues" evidence="1">
    <location>
        <begin position="1421"/>
        <end position="1436"/>
    </location>
</feature>
<feature type="compositionally biased region" description="Basic residues" evidence="1">
    <location>
        <begin position="51"/>
        <end position="60"/>
    </location>
</feature>